<evidence type="ECO:0000313" key="5">
    <source>
        <dbReference type="EMBL" id="MRZ06431.1"/>
    </source>
</evidence>
<reference evidence="7 8" key="2">
    <citation type="journal article" date="2019" name="Nat. Med.">
        <title>A library of human gut bacterial isolates paired with longitudinal multiomics data enables mechanistic microbiome research.</title>
        <authorList>
            <person name="Poyet M."/>
            <person name="Groussin M."/>
            <person name="Gibbons S.M."/>
            <person name="Avila-Pacheco J."/>
            <person name="Jiang X."/>
            <person name="Kearney S.M."/>
            <person name="Perrotta A.R."/>
            <person name="Berdy B."/>
            <person name="Zhao S."/>
            <person name="Lieberman T.D."/>
            <person name="Swanson P.K."/>
            <person name="Smith M."/>
            <person name="Roesemann S."/>
            <person name="Alexander J.E."/>
            <person name="Rich S.A."/>
            <person name="Livny J."/>
            <person name="Vlamakis H."/>
            <person name="Clish C."/>
            <person name="Bullock K."/>
            <person name="Deik A."/>
            <person name="Scott J."/>
            <person name="Pierce K.A."/>
            <person name="Xavier R.J."/>
            <person name="Alm E.J."/>
        </authorList>
    </citation>
    <scope>NUCLEOTIDE SEQUENCE [LARGE SCALE GENOMIC DNA]</scope>
    <source>
        <strain evidence="5 8">BIOML-A10</strain>
        <strain evidence="4 7">BIOML-A11</strain>
    </source>
</reference>
<evidence type="ECO:0000313" key="7">
    <source>
        <dbReference type="Proteomes" id="UP000450599"/>
    </source>
</evidence>
<keyword evidence="1" id="KW-0732">Signal</keyword>
<evidence type="ECO:0000259" key="2">
    <source>
        <dbReference type="Pfam" id="PF19910"/>
    </source>
</evidence>
<dbReference type="RefSeq" id="WP_057328064.1">
    <property type="nucleotide sequence ID" value="NZ_CZBM01000003.1"/>
</dbReference>
<protein>
    <recommendedName>
        <fullName evidence="2">DUF6383 domain-containing protein</fullName>
    </recommendedName>
</protein>
<name>A0A174SJN3_PARDI</name>
<evidence type="ECO:0000313" key="4">
    <source>
        <dbReference type="EMBL" id="MRY84611.1"/>
    </source>
</evidence>
<gene>
    <name evidence="3" type="ORF">ERS852560_01128</name>
    <name evidence="5" type="ORF">GKD54_09400</name>
    <name evidence="4" type="ORF">GKD58_10150</name>
</gene>
<dbReference type="Proteomes" id="UP000095332">
    <property type="component" value="Unassembled WGS sequence"/>
</dbReference>
<dbReference type="AlphaFoldDB" id="A0A174SJN3"/>
<dbReference type="Proteomes" id="UP000471216">
    <property type="component" value="Unassembled WGS sequence"/>
</dbReference>
<organism evidence="3 6">
    <name type="scientific">Parabacteroides distasonis</name>
    <dbReference type="NCBI Taxonomy" id="823"/>
    <lineage>
        <taxon>Bacteria</taxon>
        <taxon>Pseudomonadati</taxon>
        <taxon>Bacteroidota</taxon>
        <taxon>Bacteroidia</taxon>
        <taxon>Bacteroidales</taxon>
        <taxon>Tannerellaceae</taxon>
        <taxon>Parabacteroides</taxon>
    </lineage>
</organism>
<reference evidence="3 6" key="1">
    <citation type="submission" date="2015-09" db="EMBL/GenBank/DDBJ databases">
        <authorList>
            <consortium name="Pathogen Informatics"/>
        </authorList>
    </citation>
    <scope>NUCLEOTIDE SEQUENCE [LARGE SCALE GENOMIC DNA]</scope>
    <source>
        <strain evidence="3 6">2789STDY5834948</strain>
    </source>
</reference>
<dbReference type="EMBL" id="CZBM01000003">
    <property type="protein sequence ID" value="CUP97923.1"/>
    <property type="molecule type" value="Genomic_DNA"/>
</dbReference>
<evidence type="ECO:0000256" key="1">
    <source>
        <dbReference type="SAM" id="SignalP"/>
    </source>
</evidence>
<dbReference type="Proteomes" id="UP000450599">
    <property type="component" value="Unassembled WGS sequence"/>
</dbReference>
<evidence type="ECO:0000313" key="6">
    <source>
        <dbReference type="Proteomes" id="UP000095332"/>
    </source>
</evidence>
<proteinExistence type="predicted"/>
<accession>A0A174SJN3</accession>
<sequence length="1124" mass="123604">MNKKFSTFLAGVALLSAMSANAQNLTNVPVGGDAAKVAKLDEAARKGVYQIRDKAGQTLVIENGKYAFKTVGSLTDLKASLWCVKVTEEGSGKEPIYDFFNKATGETLAVSDLDASAIKAGTFATTDSLTVGESFGGWAFSSTYATTLLDNQPMYTYYEPDYVLLLTKGTNNGLQAKRVLARDIRQNATSNNAVELTLFNAGTYVLSASEINEYVKDNKFVLTFDKDANADVNPFSTTQFVAKGVADKKDSNTARNFVFVTSKEDVNQYLKVDTAANGVGIQFLKFGWTDESKEPSKDVENSSLADQHKFLFTYRPSTDSLYIQVMQARYKNEKTPEKYWNQVTNIIDYGTTYHDIFCAGDEVGGPAGADSLFVKLQNFTVADRIATIGLKPINTHIKYNATNCFVQSDKTSKDNGLYIIKNAKGEVLAAPIHENDNVGNNTIEWVKLDEQQPLHMPAYQWVVTKTLSTATSLATSPITITNREFPNKKWNNVQLRLNDKGEIIASSSEFNNVTFDQIKDSTIIKDKKLGYKYLSNNELIVNKYKFNYLNPFTQDYWIANGADKDSLIYVKQDANEYILTEGSTAEYGIDVDATLLKKIPGLAQLERTNYVIAKNKTAKLVKAYGSKYSMGAANYGTVAEVDTFFFKENNHYDGKHYYAILETAYDNTKHAAYIANLNTATSKVGIADDGMTAGLKVQLLNESRTSAFTVEPSDAPLYRRFNKAILGEDENDGPDSLLFVEKYRKEYLMDEGNSSFTDEFVDYLGIWSKEKAENKLAMRIDTAWLNRGAGNVKPQYLISVARDDQGAIETIPCDEADDKHFYIDDKGVAHKTDKWHCQHAKQGRTGFAYGKYLVSFADSARMKDSNTKPWMDITNGYTRVGFVKAVHAGDSLFILVNEFKNMKPADLDTADIVKAYTAAKINGKYIVNLQGDQHKNVTWSFRYVDPDKAANVTVEDPNVNAFMFESNVYTDDKLDSPDYDAVAGAQKNIPLSNVHGLGNAIAPNYAAWLKMQNGCLVLTRYDSDFNSSKTGGDAALVFNVAQKTDADDMVTSIDGANVEGVSVVATNGAVTVQGAAGKSVVITNILGKVVAETVLSSDNATIAVPAGIVAVAVDGEEAVKVVVK</sequence>
<feature type="domain" description="DUF6383" evidence="2">
    <location>
        <begin position="1054"/>
        <end position="1123"/>
    </location>
</feature>
<dbReference type="InterPro" id="IPR045963">
    <property type="entry name" value="DUF6383"/>
</dbReference>
<feature type="signal peptide" evidence="1">
    <location>
        <begin position="1"/>
        <end position="22"/>
    </location>
</feature>
<evidence type="ECO:0000313" key="3">
    <source>
        <dbReference type="EMBL" id="CUP97923.1"/>
    </source>
</evidence>
<dbReference type="Pfam" id="PF19910">
    <property type="entry name" value="DUF6383"/>
    <property type="match status" value="1"/>
</dbReference>
<feature type="chain" id="PRO_5033254739" description="DUF6383 domain-containing protein" evidence="1">
    <location>
        <begin position="23"/>
        <end position="1124"/>
    </location>
</feature>
<dbReference type="EMBL" id="WKMX01000008">
    <property type="protein sequence ID" value="MRZ06431.1"/>
    <property type="molecule type" value="Genomic_DNA"/>
</dbReference>
<dbReference type="EMBL" id="WKMW01000008">
    <property type="protein sequence ID" value="MRY84611.1"/>
    <property type="molecule type" value="Genomic_DNA"/>
</dbReference>
<evidence type="ECO:0000313" key="8">
    <source>
        <dbReference type="Proteomes" id="UP000471216"/>
    </source>
</evidence>